<dbReference type="InterPro" id="IPR045889">
    <property type="entry name" value="MES/HNL"/>
</dbReference>
<dbReference type="GO" id="GO:0080032">
    <property type="term" value="F:methyl jasmonate esterase activity"/>
    <property type="evidence" value="ECO:0007669"/>
    <property type="project" value="TreeGrafter"/>
</dbReference>
<evidence type="ECO:0000256" key="1">
    <source>
        <dbReference type="ARBA" id="ARBA00022801"/>
    </source>
</evidence>
<protein>
    <submittedName>
        <fullName evidence="4">TSA: Wollemia nobilis Ref_Wollemi_Transcript_26507_964 transcribed RNA sequence</fullName>
    </submittedName>
</protein>
<evidence type="ECO:0000259" key="3">
    <source>
        <dbReference type="Pfam" id="PF12697"/>
    </source>
</evidence>
<dbReference type="GO" id="GO:0080030">
    <property type="term" value="F:methyl indole-3-acetate esterase activity"/>
    <property type="evidence" value="ECO:0007669"/>
    <property type="project" value="TreeGrafter"/>
</dbReference>
<dbReference type="GO" id="GO:0080031">
    <property type="term" value="F:methyl salicylate esterase activity"/>
    <property type="evidence" value="ECO:0007669"/>
    <property type="project" value="TreeGrafter"/>
</dbReference>
<feature type="compositionally biased region" description="Polar residues" evidence="2">
    <location>
        <begin position="121"/>
        <end position="132"/>
    </location>
</feature>
<dbReference type="GO" id="GO:0009696">
    <property type="term" value="P:salicylic acid metabolic process"/>
    <property type="evidence" value="ECO:0007669"/>
    <property type="project" value="TreeGrafter"/>
</dbReference>
<reference evidence="4" key="1">
    <citation type="submission" date="2015-02" db="EMBL/GenBank/DDBJ databases">
        <title>A transcriptome of Wollemia nobilis - a relic of Gondwana.</title>
        <authorList>
            <person name="Chia J.Y."/>
            <person name="Leong Y.S."/>
            <person name="Abdul Karim S."/>
            <person name="Wan Azmi N."/>
            <person name="Hercus R."/>
            <person name="Croft L."/>
        </authorList>
    </citation>
    <scope>NUCLEOTIDE SEQUENCE</scope>
    <source>
        <strain evidence="4">MaeBrown</strain>
        <tissue evidence="4">Leaf</tissue>
    </source>
</reference>
<dbReference type="SUPFAM" id="SSF53474">
    <property type="entry name" value="alpha/beta-Hydrolases"/>
    <property type="match status" value="1"/>
</dbReference>
<dbReference type="InterPro" id="IPR000073">
    <property type="entry name" value="AB_hydrolase_1"/>
</dbReference>
<evidence type="ECO:0000313" key="4">
    <source>
        <dbReference type="EMBL" id="JAG85504.1"/>
    </source>
</evidence>
<organism evidence="4">
    <name type="scientific">Wollemia nobilis</name>
    <dbReference type="NCBI Taxonomy" id="56998"/>
    <lineage>
        <taxon>Eukaryota</taxon>
        <taxon>Viridiplantae</taxon>
        <taxon>Streptophyta</taxon>
        <taxon>Embryophyta</taxon>
        <taxon>Tracheophyta</taxon>
        <taxon>Spermatophyta</taxon>
        <taxon>Pinopsida</taxon>
        <taxon>Pinidae</taxon>
        <taxon>Conifers II</taxon>
        <taxon>Araucariales</taxon>
        <taxon>Araucariaceae</taxon>
        <taxon>Wollemia</taxon>
    </lineage>
</organism>
<name>A0A0C9RQ02_9CONI</name>
<dbReference type="PANTHER" id="PTHR10992:SF1032">
    <property type="entry name" value="METHYLESTERASE 17"/>
    <property type="match status" value="1"/>
</dbReference>
<dbReference type="InterPro" id="IPR029058">
    <property type="entry name" value="AB_hydrolase_fold"/>
</dbReference>
<dbReference type="EMBL" id="GCHU01026308">
    <property type="protein sequence ID" value="JAG85504.1"/>
    <property type="molecule type" value="Transcribed_RNA"/>
</dbReference>
<dbReference type="Pfam" id="PF12697">
    <property type="entry name" value="Abhydrolase_6"/>
    <property type="match status" value="1"/>
</dbReference>
<dbReference type="GO" id="GO:0009694">
    <property type="term" value="P:jasmonic acid metabolic process"/>
    <property type="evidence" value="ECO:0007669"/>
    <property type="project" value="TreeGrafter"/>
</dbReference>
<dbReference type="FunFam" id="3.40.50.1820:FF:000025">
    <property type="entry name" value="putative methylesterase 11, chloroplastic"/>
    <property type="match status" value="1"/>
</dbReference>
<dbReference type="AlphaFoldDB" id="A0A0C9RQ02"/>
<sequence>MASHFVLVHGAMHGAWCWYKILHLLHQHGHRVTAVDLTSAGTSPVPAESVGSFEEYNRPLFHLLSNLPSTEKVVLVGHSFGGVSLTVASEAFPHKIAVAVYVCALMNSDVENYNNTMKSLQSGTETTKQSQYHFGDGPDQPPTSTYLPKEFQRDRFYGTSPSWDVALASLLLRPFPMKGFQGIEVKTTKERYGSVPKVYIKTERDNVISIELQEEMIGASPPEEVYILDCDHSPFFSEPEQLHRLLLEIAAKYK</sequence>
<evidence type="ECO:0000256" key="2">
    <source>
        <dbReference type="SAM" id="MobiDB-lite"/>
    </source>
</evidence>
<feature type="region of interest" description="Disordered" evidence="2">
    <location>
        <begin position="121"/>
        <end position="145"/>
    </location>
</feature>
<proteinExistence type="predicted"/>
<dbReference type="PANTHER" id="PTHR10992">
    <property type="entry name" value="METHYLESTERASE FAMILY MEMBER"/>
    <property type="match status" value="1"/>
</dbReference>
<keyword evidence="1" id="KW-0378">Hydrolase</keyword>
<dbReference type="Gene3D" id="3.40.50.1820">
    <property type="entry name" value="alpha/beta hydrolase"/>
    <property type="match status" value="1"/>
</dbReference>
<accession>A0A0C9RQ02</accession>
<feature type="domain" description="AB hydrolase-1" evidence="3">
    <location>
        <begin position="5"/>
        <end position="242"/>
    </location>
</feature>